<sequence length="399" mass="46915">MKLLFLFLLFTDTLHLSRSEVEQRFLRENLSLMAQRMQISEAEARVEQEKRWPNPTLTIDQLNLTAPKGQEVVPPLWGSFGKNRQFGVELEQIIFTAKKKRKSIALAEREVQLAHLSFSELLWESKLQLRQKCTAAQSLREQISFQQSHLIEVENILQKMEAHVSTGRIPKKEVVRMRTYLLEQKQNLAELIAEESEIQLQLKIWLNTSSFLVITDPLIPDDLEVFEESERPDLAIKKGLADYQAQNLIHRKSERMPDLQLKAQYDRNGNAMLNFFGLGVSMDLPLWDKKQGAIKEAEWAKKRSELEVEQMEWKVQKEKEVAFENLHKAKEFLDAFSADFRQEQKEWLENYQKHLLERNTTLLEFLDQAESSLKALQLYVKAKEAVRLRWEEYRYVKGL</sequence>
<accession>E4RTQ7</accession>
<dbReference type="AlphaFoldDB" id="E4RTQ7"/>
<evidence type="ECO:0000256" key="1">
    <source>
        <dbReference type="ARBA" id="ARBA00007613"/>
    </source>
</evidence>
<dbReference type="Gene3D" id="1.20.1600.10">
    <property type="entry name" value="Outer membrane efflux proteins (OEP)"/>
    <property type="match status" value="1"/>
</dbReference>
<dbReference type="InterPro" id="IPR010131">
    <property type="entry name" value="MdtP/NodT-like"/>
</dbReference>
<evidence type="ECO:0000313" key="3">
    <source>
        <dbReference type="EMBL" id="ADQ17781.1"/>
    </source>
</evidence>
<comment type="similarity">
    <text evidence="1">Belongs to the outer membrane factor (OMF) (TC 1.B.17) family.</text>
</comment>
<reference evidence="3 4" key="2">
    <citation type="journal article" date="2011" name="Stand. Genomic Sci.">
        <title>Complete genome sequence of Leadbetterella byssophila type strain (4M15).</title>
        <authorList>
            <person name="Abt B."/>
            <person name="Teshima H."/>
            <person name="Lucas S."/>
            <person name="Lapidus A."/>
            <person name="Del Rio T.G."/>
            <person name="Nolan M."/>
            <person name="Tice H."/>
            <person name="Cheng J.F."/>
            <person name="Pitluck S."/>
            <person name="Liolios K."/>
            <person name="Pagani I."/>
            <person name="Ivanova N."/>
            <person name="Mavromatis K."/>
            <person name="Pati A."/>
            <person name="Tapia R."/>
            <person name="Han C."/>
            <person name="Goodwin L."/>
            <person name="Chen A."/>
            <person name="Palaniappan K."/>
            <person name="Land M."/>
            <person name="Hauser L."/>
            <person name="Chang Y.J."/>
            <person name="Jeffries C.D."/>
            <person name="Rohde M."/>
            <person name="Goker M."/>
            <person name="Tindall B.J."/>
            <person name="Detter J.C."/>
            <person name="Woyke T."/>
            <person name="Bristow J."/>
            <person name="Eisen J.A."/>
            <person name="Markowitz V."/>
            <person name="Hugenholtz P."/>
            <person name="Klenk H.P."/>
            <person name="Kyrpides N.C."/>
        </authorList>
    </citation>
    <scope>NUCLEOTIDE SEQUENCE [LARGE SCALE GENOMIC DNA]</scope>
    <source>
        <strain evidence="4">DSM 17132 / JCM 16389 / KACC 11308 / NBRC 106382 / 4M15</strain>
    </source>
</reference>
<reference key="1">
    <citation type="submission" date="2010-11" db="EMBL/GenBank/DDBJ databases">
        <title>The complete genome of Leadbetterella byssophila DSM 17132.</title>
        <authorList>
            <consortium name="US DOE Joint Genome Institute (JGI-PGF)"/>
            <person name="Lucas S."/>
            <person name="Copeland A."/>
            <person name="Lapidus A."/>
            <person name="Glavina del Rio T."/>
            <person name="Dalin E."/>
            <person name="Tice H."/>
            <person name="Bruce D."/>
            <person name="Goodwin L."/>
            <person name="Pitluck S."/>
            <person name="Kyrpides N."/>
            <person name="Mavromatis K."/>
            <person name="Ivanova N."/>
            <person name="Teshima H."/>
            <person name="Brettin T."/>
            <person name="Detter J.C."/>
            <person name="Han C."/>
            <person name="Tapia R."/>
            <person name="Land M."/>
            <person name="Hauser L."/>
            <person name="Markowitz V."/>
            <person name="Cheng J.-F."/>
            <person name="Hugenholtz P."/>
            <person name="Woyke T."/>
            <person name="Wu D."/>
            <person name="Tindall B."/>
            <person name="Pomrenke H.G."/>
            <person name="Brambilla E."/>
            <person name="Klenk H.-P."/>
            <person name="Eisen J.A."/>
        </authorList>
    </citation>
    <scope>NUCLEOTIDE SEQUENCE [LARGE SCALE GENOMIC DNA]</scope>
    <source>
        <strain>DSM 17132</strain>
    </source>
</reference>
<dbReference type="Proteomes" id="UP000007435">
    <property type="component" value="Chromosome"/>
</dbReference>
<dbReference type="HOGENOM" id="CLU_012817_14_4_10"/>
<dbReference type="KEGG" id="lby:Lbys_2085"/>
<evidence type="ECO:0000256" key="2">
    <source>
        <dbReference type="SAM" id="Coils"/>
    </source>
</evidence>
<dbReference type="eggNOG" id="COG1538">
    <property type="taxonomic scope" value="Bacteria"/>
</dbReference>
<keyword evidence="2" id="KW-0175">Coiled coil</keyword>
<keyword evidence="4" id="KW-1185">Reference proteome</keyword>
<evidence type="ECO:0000313" key="4">
    <source>
        <dbReference type="Proteomes" id="UP000007435"/>
    </source>
</evidence>
<dbReference type="GO" id="GO:0015562">
    <property type="term" value="F:efflux transmembrane transporter activity"/>
    <property type="evidence" value="ECO:0007669"/>
    <property type="project" value="InterPro"/>
</dbReference>
<dbReference type="InterPro" id="IPR003423">
    <property type="entry name" value="OMP_efflux"/>
</dbReference>
<organism evidence="3 4">
    <name type="scientific">Leadbetterella byssophila (strain DSM 17132 / JCM 16389 / KACC 11308 / NBRC 106382 / 4M15)</name>
    <dbReference type="NCBI Taxonomy" id="649349"/>
    <lineage>
        <taxon>Bacteria</taxon>
        <taxon>Pseudomonadati</taxon>
        <taxon>Bacteroidota</taxon>
        <taxon>Cytophagia</taxon>
        <taxon>Cytophagales</taxon>
        <taxon>Leadbetterellaceae</taxon>
        <taxon>Leadbetterella</taxon>
    </lineage>
</organism>
<dbReference type="EMBL" id="CP002305">
    <property type="protein sequence ID" value="ADQ17781.1"/>
    <property type="molecule type" value="Genomic_DNA"/>
</dbReference>
<name>E4RTQ7_LEAB4</name>
<proteinExistence type="inferred from homology"/>
<protein>
    <submittedName>
        <fullName evidence="3">Outer membrane efflux protein</fullName>
    </submittedName>
</protein>
<dbReference type="PANTHER" id="PTHR30203">
    <property type="entry name" value="OUTER MEMBRANE CATION EFFLUX PROTEIN"/>
    <property type="match status" value="1"/>
</dbReference>
<dbReference type="Pfam" id="PF02321">
    <property type="entry name" value="OEP"/>
    <property type="match status" value="1"/>
</dbReference>
<dbReference type="STRING" id="649349.Lbys_2085"/>
<dbReference type="SUPFAM" id="SSF56954">
    <property type="entry name" value="Outer membrane efflux proteins (OEP)"/>
    <property type="match status" value="1"/>
</dbReference>
<dbReference type="RefSeq" id="WP_013408827.1">
    <property type="nucleotide sequence ID" value="NC_014655.1"/>
</dbReference>
<feature type="coiled-coil region" evidence="2">
    <location>
        <begin position="294"/>
        <end position="321"/>
    </location>
</feature>
<dbReference type="PANTHER" id="PTHR30203:SF23">
    <property type="entry name" value="OUTER MEMBRANE EFFLUX PROTEIN"/>
    <property type="match status" value="1"/>
</dbReference>
<dbReference type="OrthoDB" id="9791261at2"/>
<gene>
    <name evidence="3" type="ordered locus">Lbys_2085</name>
</gene>